<organism evidence="1 2">
    <name type="scientific">Dermacentor silvarum</name>
    <name type="common">Tick</name>
    <dbReference type="NCBI Taxonomy" id="543639"/>
    <lineage>
        <taxon>Eukaryota</taxon>
        <taxon>Metazoa</taxon>
        <taxon>Ecdysozoa</taxon>
        <taxon>Arthropoda</taxon>
        <taxon>Chelicerata</taxon>
        <taxon>Arachnida</taxon>
        <taxon>Acari</taxon>
        <taxon>Parasitiformes</taxon>
        <taxon>Ixodida</taxon>
        <taxon>Ixodoidea</taxon>
        <taxon>Ixodidae</taxon>
        <taxon>Rhipicephalinae</taxon>
        <taxon>Dermacentor</taxon>
    </lineage>
</organism>
<proteinExistence type="predicted"/>
<protein>
    <submittedName>
        <fullName evidence="1">Uncharacterized protein</fullName>
    </submittedName>
</protein>
<keyword evidence="2" id="KW-1185">Reference proteome</keyword>
<dbReference type="Proteomes" id="UP000821865">
    <property type="component" value="Chromosome 2"/>
</dbReference>
<sequence length="397" mass="44853">MPLHRRSTYNHQNFRPKEGYSITTTTEKFEVTENETLKPLRLEQGDQNSNSQPQSLLLLSRPPPQRAELKTDYHRQGSTPNHHPVTSISTAFRSSQHERCCIEDAPNPTGSFVTAPASPTELTFIDLHGYIEPTAASPPSPDTPDVSKFYDFSQGRVKVCDCHSTGAPSVTRTPSGDSWASVPFWWDASSSRNHPRCSSQLIRLLQARKTTRECTCCAYENMPRARRKRATTAFLRQNFSSEAGSSRITVAFRRRGSSRLKIPQTSRRSLRRLHRKWGNFNAHVKKIDKGGTPAWSSVVPFPIDNLCRKKKNGFGKLDDRNVVPQEESASRAYCNYWQVVTGQQPSLSKLQALHRKPRCCLVPGIPTCPFIVKLAFLQEPPFYQRTSDRTPVIPKSS</sequence>
<name>A0ACB8DGW3_DERSI</name>
<dbReference type="EMBL" id="CM023471">
    <property type="protein sequence ID" value="KAH7967222.1"/>
    <property type="molecule type" value="Genomic_DNA"/>
</dbReference>
<comment type="caution">
    <text evidence="1">The sequence shown here is derived from an EMBL/GenBank/DDBJ whole genome shotgun (WGS) entry which is preliminary data.</text>
</comment>
<evidence type="ECO:0000313" key="1">
    <source>
        <dbReference type="EMBL" id="KAH7967222.1"/>
    </source>
</evidence>
<reference evidence="1" key="1">
    <citation type="submission" date="2020-05" db="EMBL/GenBank/DDBJ databases">
        <title>Large-scale comparative analyses of tick genomes elucidate their genetic diversity and vector capacities.</title>
        <authorList>
            <person name="Jia N."/>
            <person name="Wang J."/>
            <person name="Shi W."/>
            <person name="Du L."/>
            <person name="Sun Y."/>
            <person name="Zhan W."/>
            <person name="Jiang J."/>
            <person name="Wang Q."/>
            <person name="Zhang B."/>
            <person name="Ji P."/>
            <person name="Sakyi L.B."/>
            <person name="Cui X."/>
            <person name="Yuan T."/>
            <person name="Jiang B."/>
            <person name="Yang W."/>
            <person name="Lam T.T.-Y."/>
            <person name="Chang Q."/>
            <person name="Ding S."/>
            <person name="Wang X."/>
            <person name="Zhu J."/>
            <person name="Ruan X."/>
            <person name="Zhao L."/>
            <person name="Wei J."/>
            <person name="Que T."/>
            <person name="Du C."/>
            <person name="Cheng J."/>
            <person name="Dai P."/>
            <person name="Han X."/>
            <person name="Huang E."/>
            <person name="Gao Y."/>
            <person name="Liu J."/>
            <person name="Shao H."/>
            <person name="Ye R."/>
            <person name="Li L."/>
            <person name="Wei W."/>
            <person name="Wang X."/>
            <person name="Wang C."/>
            <person name="Yang T."/>
            <person name="Huo Q."/>
            <person name="Li W."/>
            <person name="Guo W."/>
            <person name="Chen H."/>
            <person name="Zhou L."/>
            <person name="Ni X."/>
            <person name="Tian J."/>
            <person name="Zhou Y."/>
            <person name="Sheng Y."/>
            <person name="Liu T."/>
            <person name="Pan Y."/>
            <person name="Xia L."/>
            <person name="Li J."/>
            <person name="Zhao F."/>
            <person name="Cao W."/>
        </authorList>
    </citation>
    <scope>NUCLEOTIDE SEQUENCE</scope>
    <source>
        <strain evidence="1">Dsil-2018</strain>
    </source>
</reference>
<gene>
    <name evidence="1" type="ORF">HPB49_023607</name>
</gene>
<evidence type="ECO:0000313" key="2">
    <source>
        <dbReference type="Proteomes" id="UP000821865"/>
    </source>
</evidence>
<accession>A0ACB8DGW3</accession>